<dbReference type="PANTHER" id="PTHR36057:SF1">
    <property type="entry name" value="LIPOPROTEIN LIPID ATTACHMENT SITE-LIKE PROTEIN, PUTATIVE (DUF1223)-RELATED"/>
    <property type="match status" value="1"/>
</dbReference>
<evidence type="ECO:0000313" key="3">
    <source>
        <dbReference type="Proteomes" id="UP000264310"/>
    </source>
</evidence>
<proteinExistence type="predicted"/>
<accession>A0A371X7P6</accession>
<comment type="caution">
    <text evidence="2">The sequence shown here is derived from an EMBL/GenBank/DDBJ whole genome shotgun (WGS) entry which is preliminary data.</text>
</comment>
<dbReference type="InterPro" id="IPR010634">
    <property type="entry name" value="DUF1223"/>
</dbReference>
<keyword evidence="3" id="KW-1185">Reference proteome</keyword>
<reference evidence="2 3" key="1">
    <citation type="submission" date="2018-08" db="EMBL/GenBank/DDBJ databases">
        <title>Fulvimarina sp. 85, whole genome shotgun sequence.</title>
        <authorList>
            <person name="Tuo L."/>
        </authorList>
    </citation>
    <scope>NUCLEOTIDE SEQUENCE [LARGE SCALE GENOMIC DNA]</scope>
    <source>
        <strain evidence="2 3">85</strain>
    </source>
</reference>
<dbReference type="Pfam" id="PF06764">
    <property type="entry name" value="DUF1223"/>
    <property type="match status" value="1"/>
</dbReference>
<feature type="region of interest" description="Disordered" evidence="1">
    <location>
        <begin position="1"/>
        <end position="29"/>
    </location>
</feature>
<name>A0A371X7P6_9HYPH</name>
<protein>
    <submittedName>
        <fullName evidence="2">DUF1223 domain-containing protein</fullName>
    </submittedName>
</protein>
<gene>
    <name evidence="2" type="ORF">DYI37_04330</name>
</gene>
<evidence type="ECO:0000313" key="2">
    <source>
        <dbReference type="EMBL" id="RFC65094.1"/>
    </source>
</evidence>
<dbReference type="InterPro" id="IPR036249">
    <property type="entry name" value="Thioredoxin-like_sf"/>
</dbReference>
<dbReference type="AlphaFoldDB" id="A0A371X7P6"/>
<dbReference type="SUPFAM" id="SSF52833">
    <property type="entry name" value="Thioredoxin-like"/>
    <property type="match status" value="1"/>
</dbReference>
<dbReference type="EMBL" id="QURL01000002">
    <property type="protein sequence ID" value="RFC65094.1"/>
    <property type="molecule type" value="Genomic_DNA"/>
</dbReference>
<organism evidence="2 3">
    <name type="scientific">Fulvimarina endophytica</name>
    <dbReference type="NCBI Taxonomy" id="2293836"/>
    <lineage>
        <taxon>Bacteria</taxon>
        <taxon>Pseudomonadati</taxon>
        <taxon>Pseudomonadota</taxon>
        <taxon>Alphaproteobacteria</taxon>
        <taxon>Hyphomicrobiales</taxon>
        <taxon>Aurantimonadaceae</taxon>
        <taxon>Fulvimarina</taxon>
    </lineage>
</organism>
<dbReference type="Proteomes" id="UP000264310">
    <property type="component" value="Unassembled WGS sequence"/>
</dbReference>
<feature type="compositionally biased region" description="Low complexity" evidence="1">
    <location>
        <begin position="17"/>
        <end position="29"/>
    </location>
</feature>
<dbReference type="PANTHER" id="PTHR36057">
    <property type="match status" value="1"/>
</dbReference>
<evidence type="ECO:0000256" key="1">
    <source>
        <dbReference type="SAM" id="MobiDB-lite"/>
    </source>
</evidence>
<sequence length="291" mass="30995">MTEERLLPHRTIASRTGPRALPRGGNRPARPPRLSVLALVSASLVAGTPAFAQTALEGQTSIPVEHVVELFTSQACSTCPPAGKVMDGIAGEAGVLPLTYHVDYWDYTGWRDTYGSPENTSRQRDYGASFNLSTLFTPQIVIDGREQFVGTKPQEIEQALNALRPIDAGGQALVRARIAGRNLKIYASLENTATQDAMPVLIVVTYDNHASTSVTSGENDGATLTTTHPVRDWRVLGAWSGEPMKVTLPISTLTAGAIGDNGCAVLIQSMGRDGSPGPILSAARIDLSGYR</sequence>